<evidence type="ECO:0000256" key="2">
    <source>
        <dbReference type="ARBA" id="ARBA00022741"/>
    </source>
</evidence>
<keyword evidence="1" id="KW-0813">Transport</keyword>
<dbReference type="EMBL" id="FUWV01000002">
    <property type="protein sequence ID" value="SJZ40356.1"/>
    <property type="molecule type" value="Genomic_DNA"/>
</dbReference>
<dbReference type="OrthoDB" id="9775135at2"/>
<evidence type="ECO:0000313" key="5">
    <source>
        <dbReference type="EMBL" id="SJZ40356.1"/>
    </source>
</evidence>
<dbReference type="SUPFAM" id="SSF52540">
    <property type="entry name" value="P-loop containing nucleoside triphosphate hydrolases"/>
    <property type="match status" value="1"/>
</dbReference>
<evidence type="ECO:0000259" key="4">
    <source>
        <dbReference type="PROSITE" id="PS50893"/>
    </source>
</evidence>
<dbReference type="RefSeq" id="WP_087677914.1">
    <property type="nucleotide sequence ID" value="NZ_FUWV01000002.1"/>
</dbReference>
<name>A0A1T4KD90_9FIRM</name>
<dbReference type="Pfam" id="PF00005">
    <property type="entry name" value="ABC_tran"/>
    <property type="match status" value="1"/>
</dbReference>
<dbReference type="InterPro" id="IPR027417">
    <property type="entry name" value="P-loop_NTPase"/>
</dbReference>
<dbReference type="GO" id="GO:0016887">
    <property type="term" value="F:ATP hydrolysis activity"/>
    <property type="evidence" value="ECO:0007669"/>
    <property type="project" value="InterPro"/>
</dbReference>
<feature type="domain" description="ABC transporter" evidence="4">
    <location>
        <begin position="10"/>
        <end position="233"/>
    </location>
</feature>
<organism evidence="5 6">
    <name type="scientific">Garciella nitratireducens DSM 15102</name>
    <dbReference type="NCBI Taxonomy" id="1121911"/>
    <lineage>
        <taxon>Bacteria</taxon>
        <taxon>Bacillati</taxon>
        <taxon>Bacillota</taxon>
        <taxon>Clostridia</taxon>
        <taxon>Eubacteriales</taxon>
        <taxon>Eubacteriaceae</taxon>
        <taxon>Garciella</taxon>
    </lineage>
</organism>
<accession>A0A1T4KD90</accession>
<dbReference type="CDD" id="cd03230">
    <property type="entry name" value="ABC_DR_subfamily_A"/>
    <property type="match status" value="1"/>
</dbReference>
<proteinExistence type="predicted"/>
<dbReference type="SMART" id="SM00382">
    <property type="entry name" value="AAA"/>
    <property type="match status" value="1"/>
</dbReference>
<evidence type="ECO:0000256" key="1">
    <source>
        <dbReference type="ARBA" id="ARBA00022448"/>
    </source>
</evidence>
<sequence length="237" mass="27207">MTTLNMTTLLEIKNINKTIQNKTILKNLSFKLLKGHITALLGPNGSGKTTTLKILSKLIGYDSGILEFDDSLNHINKKVMLVFDEPILYEELTGIEHLNFNMELYNIKLTETEKKEYMQMFQLEQYMYDEIYTYSLGTRKKLQLLCTLINHPPILLLDEYISGLDPISLYNIKNILKQYALKGNSILLATHMLDVAEKFCDDVIIISNGGIVNNDLLSIHDIKEKYSSLEDYFLKSL</sequence>
<dbReference type="PANTHER" id="PTHR42939:SF1">
    <property type="entry name" value="ABC TRANSPORTER ATP-BINDING PROTEIN ALBC-RELATED"/>
    <property type="match status" value="1"/>
</dbReference>
<dbReference type="Gene3D" id="3.40.50.300">
    <property type="entry name" value="P-loop containing nucleotide triphosphate hydrolases"/>
    <property type="match status" value="1"/>
</dbReference>
<dbReference type="PROSITE" id="PS50893">
    <property type="entry name" value="ABC_TRANSPORTER_2"/>
    <property type="match status" value="1"/>
</dbReference>
<dbReference type="InterPro" id="IPR003593">
    <property type="entry name" value="AAA+_ATPase"/>
</dbReference>
<reference evidence="5 6" key="1">
    <citation type="submission" date="2017-02" db="EMBL/GenBank/DDBJ databases">
        <authorList>
            <person name="Peterson S.W."/>
        </authorList>
    </citation>
    <scope>NUCLEOTIDE SEQUENCE [LARGE SCALE GENOMIC DNA]</scope>
    <source>
        <strain evidence="5 6">DSM 15102</strain>
    </source>
</reference>
<dbReference type="GO" id="GO:0005524">
    <property type="term" value="F:ATP binding"/>
    <property type="evidence" value="ECO:0007669"/>
    <property type="project" value="UniProtKB-KW"/>
</dbReference>
<dbReference type="Proteomes" id="UP000196365">
    <property type="component" value="Unassembled WGS sequence"/>
</dbReference>
<protein>
    <submittedName>
        <fullName evidence="5">ABC-2 type transport system ATP-binding protein</fullName>
    </submittedName>
</protein>
<dbReference type="InterPro" id="IPR003439">
    <property type="entry name" value="ABC_transporter-like_ATP-bd"/>
</dbReference>
<keyword evidence="6" id="KW-1185">Reference proteome</keyword>
<evidence type="ECO:0000313" key="6">
    <source>
        <dbReference type="Proteomes" id="UP000196365"/>
    </source>
</evidence>
<gene>
    <name evidence="5" type="ORF">SAMN02745973_00461</name>
</gene>
<keyword evidence="2" id="KW-0547">Nucleotide-binding</keyword>
<dbReference type="PANTHER" id="PTHR42939">
    <property type="entry name" value="ABC TRANSPORTER ATP-BINDING PROTEIN ALBC-RELATED"/>
    <property type="match status" value="1"/>
</dbReference>
<evidence type="ECO:0000256" key="3">
    <source>
        <dbReference type="ARBA" id="ARBA00022840"/>
    </source>
</evidence>
<keyword evidence="3 5" id="KW-0067">ATP-binding</keyword>
<dbReference type="InterPro" id="IPR051782">
    <property type="entry name" value="ABC_Transporter_VariousFunc"/>
</dbReference>
<dbReference type="AlphaFoldDB" id="A0A1T4KD90"/>